<keyword evidence="2" id="KW-1003">Cell membrane</keyword>
<dbReference type="AlphaFoldDB" id="A0A6L5G772"/>
<keyword evidence="4 6" id="KW-1133">Transmembrane helix</keyword>
<dbReference type="EMBL" id="WIAO01000007">
    <property type="protein sequence ID" value="MQM25500.1"/>
    <property type="molecule type" value="Genomic_DNA"/>
</dbReference>
<feature type="transmembrane region" description="Helical" evidence="6">
    <location>
        <begin position="278"/>
        <end position="295"/>
    </location>
</feature>
<protein>
    <submittedName>
        <fullName evidence="7">Uncharacterized protein</fullName>
    </submittedName>
</protein>
<dbReference type="RefSeq" id="WP_153024664.1">
    <property type="nucleotide sequence ID" value="NZ_WIAO01000007.1"/>
</dbReference>
<evidence type="ECO:0000256" key="2">
    <source>
        <dbReference type="ARBA" id="ARBA00022475"/>
    </source>
</evidence>
<dbReference type="InterPro" id="IPR022791">
    <property type="entry name" value="L-PG_synthase/AglD"/>
</dbReference>
<evidence type="ECO:0000313" key="7">
    <source>
        <dbReference type="EMBL" id="MQM25500.1"/>
    </source>
</evidence>
<evidence type="ECO:0000256" key="6">
    <source>
        <dbReference type="SAM" id="Phobius"/>
    </source>
</evidence>
<feature type="transmembrane region" description="Helical" evidence="6">
    <location>
        <begin position="5"/>
        <end position="25"/>
    </location>
</feature>
<dbReference type="Proteomes" id="UP000477750">
    <property type="component" value="Unassembled WGS sequence"/>
</dbReference>
<reference evidence="7 8" key="1">
    <citation type="submission" date="2019-10" db="EMBL/GenBank/DDBJ databases">
        <title>Glycomyces albidus sp. nov., a novel actinomycete isolated from rhizosphere soil of wheat (Triticum aestivum L.).</title>
        <authorList>
            <person name="Qian L."/>
        </authorList>
    </citation>
    <scope>NUCLEOTIDE SEQUENCE [LARGE SCALE GENOMIC DNA]</scope>
    <source>
        <strain evidence="7 8">NEAU-7082</strain>
    </source>
</reference>
<sequence length="318" mass="32808">MKRILWRLSGIAVVIAVAIAVAAAMRGQDWSQALDFATGEHLPQIALAALVNLAGLVLGMLAWRALVNGTGAPVPLRDSANIYFTGMLVKYLPGRLWTLLVNVRMGAGVGVGTARMAGVYVINIAVMLSTGMLAGLLAAPAALGNRGWWVLLAALPALVLFARPALVNTAAALMMRLFRRAAPRLAYTDRAIRASLAYQAVSWLVAGHHLWLLAVAAGAPPARSYLLCVGLFGLALVIGSLVVVVPDGLGVREGILVAALALVLPLPMAGAVAVTSRAVATLGEVGAALAVYALAARARRKRARAGVQEPAASASTAA</sequence>
<keyword evidence="5 6" id="KW-0472">Membrane</keyword>
<feature type="transmembrane region" description="Helical" evidence="6">
    <location>
        <begin position="45"/>
        <end position="67"/>
    </location>
</feature>
<keyword evidence="8" id="KW-1185">Reference proteome</keyword>
<keyword evidence="3 6" id="KW-0812">Transmembrane</keyword>
<feature type="transmembrane region" description="Helical" evidence="6">
    <location>
        <begin position="120"/>
        <end position="142"/>
    </location>
</feature>
<evidence type="ECO:0000256" key="5">
    <source>
        <dbReference type="ARBA" id="ARBA00023136"/>
    </source>
</evidence>
<evidence type="ECO:0000256" key="1">
    <source>
        <dbReference type="ARBA" id="ARBA00004651"/>
    </source>
</evidence>
<evidence type="ECO:0000256" key="3">
    <source>
        <dbReference type="ARBA" id="ARBA00022692"/>
    </source>
</evidence>
<comment type="caution">
    <text evidence="7">The sequence shown here is derived from an EMBL/GenBank/DDBJ whole genome shotgun (WGS) entry which is preliminary data.</text>
</comment>
<accession>A0A6L5G772</accession>
<feature type="transmembrane region" description="Helical" evidence="6">
    <location>
        <begin position="148"/>
        <end position="175"/>
    </location>
</feature>
<evidence type="ECO:0000256" key="4">
    <source>
        <dbReference type="ARBA" id="ARBA00022989"/>
    </source>
</evidence>
<dbReference type="Pfam" id="PF03706">
    <property type="entry name" value="LPG_synthase_TM"/>
    <property type="match status" value="1"/>
</dbReference>
<gene>
    <name evidence="7" type="ORF">GFD30_07940</name>
</gene>
<feature type="transmembrane region" description="Helical" evidence="6">
    <location>
        <begin position="196"/>
        <end position="218"/>
    </location>
</feature>
<name>A0A6L5G772_9ACTN</name>
<proteinExistence type="predicted"/>
<comment type="subcellular location">
    <subcellularLocation>
        <location evidence="1">Cell membrane</location>
        <topology evidence="1">Multi-pass membrane protein</topology>
    </subcellularLocation>
</comment>
<evidence type="ECO:0000313" key="8">
    <source>
        <dbReference type="Proteomes" id="UP000477750"/>
    </source>
</evidence>
<organism evidence="7 8">
    <name type="scientific">Glycomyces albidus</name>
    <dbReference type="NCBI Taxonomy" id="2656774"/>
    <lineage>
        <taxon>Bacteria</taxon>
        <taxon>Bacillati</taxon>
        <taxon>Actinomycetota</taxon>
        <taxon>Actinomycetes</taxon>
        <taxon>Glycomycetales</taxon>
        <taxon>Glycomycetaceae</taxon>
        <taxon>Glycomyces</taxon>
    </lineage>
</organism>
<feature type="transmembrane region" description="Helical" evidence="6">
    <location>
        <begin position="224"/>
        <end position="245"/>
    </location>
</feature>
<feature type="transmembrane region" description="Helical" evidence="6">
    <location>
        <begin position="254"/>
        <end position="272"/>
    </location>
</feature>
<dbReference type="GO" id="GO:0005886">
    <property type="term" value="C:plasma membrane"/>
    <property type="evidence" value="ECO:0007669"/>
    <property type="project" value="UniProtKB-SubCell"/>
</dbReference>